<comment type="caution">
    <text evidence="1">The sequence shown here is derived from an EMBL/GenBank/DDBJ whole genome shotgun (WGS) entry which is preliminary data.</text>
</comment>
<protein>
    <submittedName>
        <fullName evidence="1">Uncharacterized protein</fullName>
    </submittedName>
</protein>
<evidence type="ECO:0000313" key="1">
    <source>
        <dbReference type="EMBL" id="OGZ41759.1"/>
    </source>
</evidence>
<organism evidence="1 2">
    <name type="scientific">Candidatus Ryanbacteria bacterium RIFCSPHIGHO2_01_45_13</name>
    <dbReference type="NCBI Taxonomy" id="1802112"/>
    <lineage>
        <taxon>Bacteria</taxon>
        <taxon>Candidatus Ryaniibacteriota</taxon>
    </lineage>
</organism>
<dbReference type="EMBL" id="MHNI01000026">
    <property type="protein sequence ID" value="OGZ41759.1"/>
    <property type="molecule type" value="Genomic_DNA"/>
</dbReference>
<evidence type="ECO:0000313" key="2">
    <source>
        <dbReference type="Proteomes" id="UP000176700"/>
    </source>
</evidence>
<proteinExistence type="predicted"/>
<dbReference type="Proteomes" id="UP000176700">
    <property type="component" value="Unassembled WGS sequence"/>
</dbReference>
<sequence>MKSGKKGFNVAYRICCATKGLETVIRKAPVDGDEKAMLNFYLGAFKTQLSHTIVYQRTSRFADGYMGPLDLLWRIGTKAVHGRVLSYGNVLIAY</sequence>
<gene>
    <name evidence="1" type="ORF">A2W41_01100</name>
</gene>
<accession>A0A1G2FUL8</accession>
<name>A0A1G2FUL8_9BACT</name>
<reference evidence="1 2" key="1">
    <citation type="journal article" date="2016" name="Nat. Commun.">
        <title>Thousands of microbial genomes shed light on interconnected biogeochemical processes in an aquifer system.</title>
        <authorList>
            <person name="Anantharaman K."/>
            <person name="Brown C.T."/>
            <person name="Hug L.A."/>
            <person name="Sharon I."/>
            <person name="Castelle C.J."/>
            <person name="Probst A.J."/>
            <person name="Thomas B.C."/>
            <person name="Singh A."/>
            <person name="Wilkins M.J."/>
            <person name="Karaoz U."/>
            <person name="Brodie E.L."/>
            <person name="Williams K.H."/>
            <person name="Hubbard S.S."/>
            <person name="Banfield J.F."/>
        </authorList>
    </citation>
    <scope>NUCLEOTIDE SEQUENCE [LARGE SCALE GENOMIC DNA]</scope>
</reference>
<dbReference type="AlphaFoldDB" id="A0A1G2FUL8"/>